<name>A0ACA9SLQ2_9GLOM</name>
<proteinExistence type="predicted"/>
<protein>
    <submittedName>
        <fullName evidence="1">32417_t:CDS:1</fullName>
    </submittedName>
</protein>
<keyword evidence="2" id="KW-1185">Reference proteome</keyword>
<reference evidence="1" key="1">
    <citation type="submission" date="2021-06" db="EMBL/GenBank/DDBJ databases">
        <authorList>
            <person name="Kallberg Y."/>
            <person name="Tangrot J."/>
            <person name="Rosling A."/>
        </authorList>
    </citation>
    <scope>NUCLEOTIDE SEQUENCE</scope>
    <source>
        <strain evidence="1">MA461A</strain>
    </source>
</reference>
<organism evidence="1 2">
    <name type="scientific">Racocetra persica</name>
    <dbReference type="NCBI Taxonomy" id="160502"/>
    <lineage>
        <taxon>Eukaryota</taxon>
        <taxon>Fungi</taxon>
        <taxon>Fungi incertae sedis</taxon>
        <taxon>Mucoromycota</taxon>
        <taxon>Glomeromycotina</taxon>
        <taxon>Glomeromycetes</taxon>
        <taxon>Diversisporales</taxon>
        <taxon>Gigasporaceae</taxon>
        <taxon>Racocetra</taxon>
    </lineage>
</organism>
<feature type="non-terminal residue" evidence="1">
    <location>
        <position position="1"/>
    </location>
</feature>
<evidence type="ECO:0000313" key="2">
    <source>
        <dbReference type="Proteomes" id="UP000789920"/>
    </source>
</evidence>
<dbReference type="Proteomes" id="UP000789920">
    <property type="component" value="Unassembled WGS sequence"/>
</dbReference>
<comment type="caution">
    <text evidence="1">The sequence shown here is derived from an EMBL/GenBank/DDBJ whole genome shotgun (WGS) entry which is preliminary data.</text>
</comment>
<evidence type="ECO:0000313" key="1">
    <source>
        <dbReference type="EMBL" id="CAG8843466.1"/>
    </source>
</evidence>
<accession>A0ACA9SLQ2</accession>
<gene>
    <name evidence="1" type="ORF">RPERSI_LOCUS32773</name>
</gene>
<dbReference type="EMBL" id="CAJVQC010138493">
    <property type="protein sequence ID" value="CAG8843466.1"/>
    <property type="molecule type" value="Genomic_DNA"/>
</dbReference>
<sequence length="64" mass="6986">QDDKDIFWVAIIARTAFSTAAAPTLTNHHYVFILANDFDNGGLNQELANTIINNKLASGSHEAK</sequence>